<keyword evidence="4" id="KW-0813">Transport</keyword>
<dbReference type="RefSeq" id="WP_125173169.1">
    <property type="nucleotide sequence ID" value="NZ_JAPJOD010000002.1"/>
</dbReference>
<evidence type="ECO:0000256" key="3">
    <source>
        <dbReference type="ARBA" id="ARBA00011738"/>
    </source>
</evidence>
<feature type="domain" description="PhoU" evidence="7">
    <location>
        <begin position="18"/>
        <end position="103"/>
    </location>
</feature>
<evidence type="ECO:0000256" key="5">
    <source>
        <dbReference type="ARBA" id="ARBA00022490"/>
    </source>
</evidence>
<sequence length="243" mass="27402">MRSAYNDNIGGLARDLTVMSDYVRTMMRSAGHSLLDRDLSAAEGVVSSIDSVEDLRATCEARAFELLALEAPVARDLRQVVSGFHIVEDLARMAALAVHVAKTTRRRHPDAVVPEALAPYFREFVRLSDANSGKLHEILATYEPERAMELALDDDAVDDIQHHIMQLTTAREWPHGVTAAVDVVLLSRYFERYNDHAVNIGTRVVYLATGMQPAEYEVSRRTEEQQATMREQFNEIRRRYGEA</sequence>
<dbReference type="GO" id="GO:0030643">
    <property type="term" value="P:intracellular phosphate ion homeostasis"/>
    <property type="evidence" value="ECO:0007669"/>
    <property type="project" value="InterPro"/>
</dbReference>
<name>A0A426Q0C3_9CORY</name>
<dbReference type="Proteomes" id="UP000276526">
    <property type="component" value="Unassembled WGS sequence"/>
</dbReference>
<keyword evidence="6" id="KW-0592">Phosphate transport</keyword>
<evidence type="ECO:0000256" key="4">
    <source>
        <dbReference type="ARBA" id="ARBA00022448"/>
    </source>
</evidence>
<dbReference type="AlphaFoldDB" id="A0A426Q0C3"/>
<accession>A0A426Q0C3</accession>
<feature type="domain" description="PhoU" evidence="7">
    <location>
        <begin position="135"/>
        <end position="204"/>
    </location>
</feature>
<evidence type="ECO:0000256" key="1">
    <source>
        <dbReference type="ARBA" id="ARBA00004496"/>
    </source>
</evidence>
<evidence type="ECO:0000313" key="8">
    <source>
        <dbReference type="EMBL" id="RRO87371.1"/>
    </source>
</evidence>
<comment type="similarity">
    <text evidence="2">Belongs to the PhoU family.</text>
</comment>
<comment type="caution">
    <text evidence="8">The sequence shown here is derived from an EMBL/GenBank/DDBJ whole genome shotgun (WGS) entry which is preliminary data.</text>
</comment>
<dbReference type="SUPFAM" id="SSF109755">
    <property type="entry name" value="PhoU-like"/>
    <property type="match status" value="1"/>
</dbReference>
<dbReference type="InterPro" id="IPR028366">
    <property type="entry name" value="PhoU"/>
</dbReference>
<dbReference type="FunFam" id="1.20.58.220:FF:000004">
    <property type="entry name" value="Phosphate-specific transport system accessory protein PhoU"/>
    <property type="match status" value="1"/>
</dbReference>
<dbReference type="InterPro" id="IPR038078">
    <property type="entry name" value="PhoU-like_sf"/>
</dbReference>
<dbReference type="GO" id="GO:0005737">
    <property type="term" value="C:cytoplasm"/>
    <property type="evidence" value="ECO:0007669"/>
    <property type="project" value="UniProtKB-SubCell"/>
</dbReference>
<protein>
    <submittedName>
        <fullName evidence="8">PhoU family transcriptional regulator</fullName>
    </submittedName>
</protein>
<dbReference type="Gene3D" id="1.20.58.220">
    <property type="entry name" value="Phosphate transport system protein phou homolog 2, domain 2"/>
    <property type="match status" value="1"/>
</dbReference>
<comment type="subunit">
    <text evidence="3">Homodimer.</text>
</comment>
<reference evidence="8 9" key="1">
    <citation type="submission" date="2018-01" db="EMBL/GenBank/DDBJ databases">
        <title>Twenty Corynebacterium bovis Genomes.</title>
        <authorList>
            <person name="Gulvik C.A."/>
        </authorList>
    </citation>
    <scope>NUCLEOTIDE SEQUENCE [LARGE SCALE GENOMIC DNA]</scope>
    <source>
        <strain evidence="8 9">F6900</strain>
    </source>
</reference>
<dbReference type="InterPro" id="IPR026022">
    <property type="entry name" value="PhoU_dom"/>
</dbReference>
<dbReference type="PANTHER" id="PTHR42930">
    <property type="entry name" value="PHOSPHATE-SPECIFIC TRANSPORT SYSTEM ACCESSORY PROTEIN PHOU"/>
    <property type="match status" value="1"/>
</dbReference>
<dbReference type="PANTHER" id="PTHR42930:SF3">
    <property type="entry name" value="PHOSPHATE-SPECIFIC TRANSPORT SYSTEM ACCESSORY PROTEIN PHOU"/>
    <property type="match status" value="1"/>
</dbReference>
<evidence type="ECO:0000313" key="9">
    <source>
        <dbReference type="Proteomes" id="UP000276526"/>
    </source>
</evidence>
<dbReference type="GO" id="GO:0045936">
    <property type="term" value="P:negative regulation of phosphate metabolic process"/>
    <property type="evidence" value="ECO:0007669"/>
    <property type="project" value="InterPro"/>
</dbReference>
<comment type="subcellular location">
    <subcellularLocation>
        <location evidence="1">Cytoplasm</location>
    </subcellularLocation>
</comment>
<organism evidence="8 9">
    <name type="scientific">Corynebacterium bovis</name>
    <dbReference type="NCBI Taxonomy" id="36808"/>
    <lineage>
        <taxon>Bacteria</taxon>
        <taxon>Bacillati</taxon>
        <taxon>Actinomycetota</taxon>
        <taxon>Actinomycetes</taxon>
        <taxon>Mycobacteriales</taxon>
        <taxon>Corynebacteriaceae</taxon>
        <taxon>Corynebacterium</taxon>
    </lineage>
</organism>
<keyword evidence="5" id="KW-0963">Cytoplasm</keyword>
<gene>
    <name evidence="8" type="ORF">CXF48_02200</name>
</gene>
<evidence type="ECO:0000256" key="2">
    <source>
        <dbReference type="ARBA" id="ARBA00008107"/>
    </source>
</evidence>
<evidence type="ECO:0000259" key="7">
    <source>
        <dbReference type="Pfam" id="PF01895"/>
    </source>
</evidence>
<dbReference type="Pfam" id="PF01895">
    <property type="entry name" value="PhoU"/>
    <property type="match status" value="2"/>
</dbReference>
<proteinExistence type="inferred from homology"/>
<dbReference type="GO" id="GO:0006817">
    <property type="term" value="P:phosphate ion transport"/>
    <property type="evidence" value="ECO:0007669"/>
    <property type="project" value="UniProtKB-KW"/>
</dbReference>
<dbReference type="EMBL" id="PQNK01000003">
    <property type="protein sequence ID" value="RRO87371.1"/>
    <property type="molecule type" value="Genomic_DNA"/>
</dbReference>
<evidence type="ECO:0000256" key="6">
    <source>
        <dbReference type="ARBA" id="ARBA00022592"/>
    </source>
</evidence>